<organism evidence="2 3">
    <name type="scientific">Phycomyces blakesleeanus</name>
    <dbReference type="NCBI Taxonomy" id="4837"/>
    <lineage>
        <taxon>Eukaryota</taxon>
        <taxon>Fungi</taxon>
        <taxon>Fungi incertae sedis</taxon>
        <taxon>Mucoromycota</taxon>
        <taxon>Mucoromycotina</taxon>
        <taxon>Mucoromycetes</taxon>
        <taxon>Mucorales</taxon>
        <taxon>Phycomycetaceae</taxon>
        <taxon>Phycomyces</taxon>
    </lineage>
</organism>
<dbReference type="Proteomes" id="UP001448207">
    <property type="component" value="Unassembled WGS sequence"/>
</dbReference>
<reference evidence="2 3" key="1">
    <citation type="submission" date="2024-04" db="EMBL/GenBank/DDBJ databases">
        <title>Symmetric and asymmetric DNA N6-adenine methylation regulates different biological responses in Mucorales.</title>
        <authorList>
            <consortium name="Lawrence Berkeley National Laboratory"/>
            <person name="Lax C."/>
            <person name="Mondo S.J."/>
            <person name="Osorio-Concepcion M."/>
            <person name="Muszewska A."/>
            <person name="Corrochano-Luque M."/>
            <person name="Gutierrez G."/>
            <person name="Riley R."/>
            <person name="Lipzen A."/>
            <person name="Guo J."/>
            <person name="Hundley H."/>
            <person name="Amirebrahimi M."/>
            <person name="Ng V."/>
            <person name="Lorenzo-Gutierrez D."/>
            <person name="Binder U."/>
            <person name="Yang J."/>
            <person name="Song Y."/>
            <person name="Canovas D."/>
            <person name="Navarro E."/>
            <person name="Freitag M."/>
            <person name="Gabaldon T."/>
            <person name="Grigoriev I.V."/>
            <person name="Corrochano L.M."/>
            <person name="Nicolas F.E."/>
            <person name="Garre V."/>
        </authorList>
    </citation>
    <scope>NUCLEOTIDE SEQUENCE [LARGE SCALE GENOMIC DNA]</scope>
    <source>
        <strain evidence="2 3">L51</strain>
    </source>
</reference>
<dbReference type="EMBL" id="JBCLYO010000002">
    <property type="protein sequence ID" value="KAL0092942.1"/>
    <property type="molecule type" value="Genomic_DNA"/>
</dbReference>
<name>A0ABR3BAG7_PHYBL</name>
<sequence length="267" mass="30928">MDPRMAQYPSDYGQQPQQQLYQQGLMVYGEDEEDGPIIPQLGDRFATQNSLLDMYRPDHPTAREQEGYARATGQPLIQLPNKQSEPRAGLVGMITQIEHGKKERDANKSRYMDMEKDRLLERERERYIIEQRQMAMQNPQMMMGMQGMQLPMMPMMDPRMSMMSGMQGMQGMQLPMMPMMDPRMSMMPGMQLPMMPMLDPRMSMMPGMTPQQQHMMMMQNQASMYGSPATSLYNYPRYPYAAEDEDDEDDDVPLGSKPVDSRSKDKQ</sequence>
<feature type="region of interest" description="Disordered" evidence="1">
    <location>
        <begin position="237"/>
        <end position="267"/>
    </location>
</feature>
<feature type="compositionally biased region" description="Acidic residues" evidence="1">
    <location>
        <begin position="242"/>
        <end position="252"/>
    </location>
</feature>
<gene>
    <name evidence="2" type="ORF">J3Q64DRAFT_1722250</name>
</gene>
<protein>
    <submittedName>
        <fullName evidence="2">Uncharacterized protein</fullName>
    </submittedName>
</protein>
<evidence type="ECO:0000256" key="1">
    <source>
        <dbReference type="SAM" id="MobiDB-lite"/>
    </source>
</evidence>
<keyword evidence="3" id="KW-1185">Reference proteome</keyword>
<proteinExistence type="predicted"/>
<accession>A0ABR3BAG7</accession>
<comment type="caution">
    <text evidence="2">The sequence shown here is derived from an EMBL/GenBank/DDBJ whole genome shotgun (WGS) entry which is preliminary data.</text>
</comment>
<evidence type="ECO:0000313" key="2">
    <source>
        <dbReference type="EMBL" id="KAL0092942.1"/>
    </source>
</evidence>
<evidence type="ECO:0000313" key="3">
    <source>
        <dbReference type="Proteomes" id="UP001448207"/>
    </source>
</evidence>